<feature type="region of interest" description="Disordered" evidence="1">
    <location>
        <begin position="1"/>
        <end position="33"/>
    </location>
</feature>
<evidence type="ECO:0000256" key="1">
    <source>
        <dbReference type="SAM" id="MobiDB-lite"/>
    </source>
</evidence>
<evidence type="ECO:0000313" key="2">
    <source>
        <dbReference type="EMBL" id="MPM99285.1"/>
    </source>
</evidence>
<name>A0A645ECR7_9ZZZZ</name>
<gene>
    <name evidence="2" type="ORF">SDC9_146476</name>
</gene>
<organism evidence="2">
    <name type="scientific">bioreactor metagenome</name>
    <dbReference type="NCBI Taxonomy" id="1076179"/>
    <lineage>
        <taxon>unclassified sequences</taxon>
        <taxon>metagenomes</taxon>
        <taxon>ecological metagenomes</taxon>
    </lineage>
</organism>
<dbReference type="EMBL" id="VSSQ01045388">
    <property type="protein sequence ID" value="MPM99285.1"/>
    <property type="molecule type" value="Genomic_DNA"/>
</dbReference>
<accession>A0A645ECR7</accession>
<protein>
    <submittedName>
        <fullName evidence="2">Uncharacterized protein</fullName>
    </submittedName>
</protein>
<sequence>MYTSSNFTGISSLGYQVINEQPDIQKGNNDSNH</sequence>
<feature type="compositionally biased region" description="Polar residues" evidence="1">
    <location>
        <begin position="1"/>
        <end position="14"/>
    </location>
</feature>
<proteinExistence type="predicted"/>
<reference evidence="2" key="1">
    <citation type="submission" date="2019-08" db="EMBL/GenBank/DDBJ databases">
        <authorList>
            <person name="Kucharzyk K."/>
            <person name="Murdoch R.W."/>
            <person name="Higgins S."/>
            <person name="Loffler F."/>
        </authorList>
    </citation>
    <scope>NUCLEOTIDE SEQUENCE</scope>
</reference>
<comment type="caution">
    <text evidence="2">The sequence shown here is derived from an EMBL/GenBank/DDBJ whole genome shotgun (WGS) entry which is preliminary data.</text>
</comment>
<dbReference type="AlphaFoldDB" id="A0A645ECR7"/>